<dbReference type="PANTHER" id="PTHR24229:SF112">
    <property type="entry name" value="CHEMOKINE-LIKE RECEPTOR 1"/>
    <property type="match status" value="1"/>
</dbReference>
<dbReference type="SUPFAM" id="SSF81321">
    <property type="entry name" value="Family A G protein-coupled receptor-like"/>
    <property type="match status" value="1"/>
</dbReference>
<feature type="transmembrane region" description="Helical" evidence="10">
    <location>
        <begin position="223"/>
        <end position="242"/>
    </location>
</feature>
<dbReference type="InterPro" id="IPR017452">
    <property type="entry name" value="GPCR_Rhodpsn_7TM"/>
</dbReference>
<evidence type="ECO:0000256" key="6">
    <source>
        <dbReference type="ARBA" id="ARBA00023136"/>
    </source>
</evidence>
<reference evidence="13" key="1">
    <citation type="submission" date="2025-08" db="UniProtKB">
        <authorList>
            <consortium name="RefSeq"/>
        </authorList>
    </citation>
    <scope>IDENTIFICATION</scope>
    <source>
        <tissue evidence="13">Gonad</tissue>
    </source>
</reference>
<evidence type="ECO:0000256" key="7">
    <source>
        <dbReference type="ARBA" id="ARBA00023170"/>
    </source>
</evidence>
<feature type="transmembrane region" description="Helical" evidence="10">
    <location>
        <begin position="82"/>
        <end position="102"/>
    </location>
</feature>
<keyword evidence="7 9" id="KW-0675">Receptor</keyword>
<comment type="subcellular location">
    <subcellularLocation>
        <location evidence="1">Cell membrane</location>
        <topology evidence="1">Multi-pass membrane protein</topology>
    </subcellularLocation>
</comment>
<dbReference type="OrthoDB" id="10049706at2759"/>
<dbReference type="GO" id="GO:0007218">
    <property type="term" value="P:neuropeptide signaling pathway"/>
    <property type="evidence" value="ECO:0007669"/>
    <property type="project" value="TreeGrafter"/>
</dbReference>
<evidence type="ECO:0000256" key="4">
    <source>
        <dbReference type="ARBA" id="ARBA00022989"/>
    </source>
</evidence>
<dbReference type="GO" id="GO:0004930">
    <property type="term" value="F:G protein-coupled receptor activity"/>
    <property type="evidence" value="ECO:0007669"/>
    <property type="project" value="UniProtKB-KW"/>
</dbReference>
<feature type="transmembrane region" description="Helical" evidence="10">
    <location>
        <begin position="301"/>
        <end position="323"/>
    </location>
</feature>
<dbReference type="Pfam" id="PF00001">
    <property type="entry name" value="7tm_1"/>
    <property type="match status" value="1"/>
</dbReference>
<evidence type="ECO:0000256" key="8">
    <source>
        <dbReference type="ARBA" id="ARBA00023224"/>
    </source>
</evidence>
<keyword evidence="2" id="KW-1003">Cell membrane</keyword>
<comment type="similarity">
    <text evidence="9">Belongs to the G-protein coupled receptor 1 family.</text>
</comment>
<feature type="domain" description="G-protein coupled receptors family 1 profile" evidence="11">
    <location>
        <begin position="62"/>
        <end position="320"/>
    </location>
</feature>
<keyword evidence="4 10" id="KW-1133">Transmembrane helix</keyword>
<dbReference type="PROSITE" id="PS50262">
    <property type="entry name" value="G_PROTEIN_RECEP_F1_2"/>
    <property type="match status" value="1"/>
</dbReference>
<keyword evidence="6 10" id="KW-0472">Membrane</keyword>
<evidence type="ECO:0000256" key="5">
    <source>
        <dbReference type="ARBA" id="ARBA00023040"/>
    </source>
</evidence>
<keyword evidence="5 9" id="KW-0297">G-protein coupled receptor</keyword>
<dbReference type="Gene3D" id="1.20.1070.10">
    <property type="entry name" value="Rhodopsin 7-helix transmembrane proteins"/>
    <property type="match status" value="1"/>
</dbReference>
<keyword evidence="8 9" id="KW-0807">Transducer</keyword>
<evidence type="ECO:0000256" key="1">
    <source>
        <dbReference type="ARBA" id="ARBA00004651"/>
    </source>
</evidence>
<dbReference type="GeneID" id="109474492"/>
<evidence type="ECO:0000256" key="10">
    <source>
        <dbReference type="SAM" id="Phobius"/>
    </source>
</evidence>
<dbReference type="GO" id="GO:0005886">
    <property type="term" value="C:plasma membrane"/>
    <property type="evidence" value="ECO:0007669"/>
    <property type="project" value="UniProtKB-SubCell"/>
</dbReference>
<dbReference type="GO" id="GO:0043005">
    <property type="term" value="C:neuron projection"/>
    <property type="evidence" value="ECO:0007669"/>
    <property type="project" value="TreeGrafter"/>
</dbReference>
<accession>A0A6P4YLJ5</accession>
<proteinExistence type="inferred from homology"/>
<dbReference type="PANTHER" id="PTHR24229">
    <property type="entry name" value="NEUROPEPTIDES RECEPTOR"/>
    <property type="match status" value="1"/>
</dbReference>
<protein>
    <submittedName>
        <fullName evidence="13">Somatostatin receptor type 5-like</fullName>
    </submittedName>
</protein>
<evidence type="ECO:0000313" key="13">
    <source>
        <dbReference type="RefSeq" id="XP_019630340.1"/>
    </source>
</evidence>
<dbReference type="KEGG" id="bbel:109474492"/>
<organism evidence="12 13">
    <name type="scientific">Branchiostoma belcheri</name>
    <name type="common">Amphioxus</name>
    <dbReference type="NCBI Taxonomy" id="7741"/>
    <lineage>
        <taxon>Eukaryota</taxon>
        <taxon>Metazoa</taxon>
        <taxon>Chordata</taxon>
        <taxon>Cephalochordata</taxon>
        <taxon>Leptocardii</taxon>
        <taxon>Amphioxiformes</taxon>
        <taxon>Branchiostomatidae</taxon>
        <taxon>Branchiostoma</taxon>
    </lineage>
</organism>
<keyword evidence="12" id="KW-1185">Reference proteome</keyword>
<evidence type="ECO:0000256" key="2">
    <source>
        <dbReference type="ARBA" id="ARBA00022475"/>
    </source>
</evidence>
<sequence>MATLTATEGIPASYIELSNDSSASFNINSNVTNTTSWRQYPSSSRIVFSSFELVLASIGAVANALVFWIIAKNRKMRTVPNIFVLNLSIADFIYCSMFLPFWDSYQMSVHGWNCGRVMCNVIVAVSDLSVNASTLFLTAMSVERYRAVVDPIGHLQRQSLKKTWLVSGILWLAAILPSLPFAVLSTTKESRIFGNTTWVSCQLDPPEGMDYAKFQIVTHMWRFLAWFVVPLVIIAPLYTLLIKKIREKEQFPRLGPATMQSQVRVTRMVTVVVFIFMLSWLPIHVRNIVYFFNQEAMPEGIYFLIAALSSANSTVNPFLYALLGENFYAYTKKALLRCCHTSRSAKQRGITGDGTSISLSRRRTIPRETINVDDIPI</sequence>
<dbReference type="RefSeq" id="XP_019630340.1">
    <property type="nucleotide sequence ID" value="XM_019774781.1"/>
</dbReference>
<dbReference type="GO" id="GO:0042923">
    <property type="term" value="F:neuropeptide binding"/>
    <property type="evidence" value="ECO:0007669"/>
    <property type="project" value="TreeGrafter"/>
</dbReference>
<gene>
    <name evidence="13" type="primary">LOC109474492</name>
</gene>
<feature type="transmembrane region" description="Helical" evidence="10">
    <location>
        <begin position="163"/>
        <end position="183"/>
    </location>
</feature>
<evidence type="ECO:0000256" key="3">
    <source>
        <dbReference type="ARBA" id="ARBA00022692"/>
    </source>
</evidence>
<keyword evidence="3 9" id="KW-0812">Transmembrane</keyword>
<dbReference type="PROSITE" id="PS00237">
    <property type="entry name" value="G_PROTEIN_RECEP_F1_1"/>
    <property type="match status" value="1"/>
</dbReference>
<feature type="transmembrane region" description="Helical" evidence="10">
    <location>
        <begin position="263"/>
        <end position="281"/>
    </location>
</feature>
<dbReference type="PRINTS" id="PR00237">
    <property type="entry name" value="GPCRRHODOPSN"/>
</dbReference>
<evidence type="ECO:0000259" key="11">
    <source>
        <dbReference type="PROSITE" id="PS50262"/>
    </source>
</evidence>
<dbReference type="Proteomes" id="UP000515135">
    <property type="component" value="Unplaced"/>
</dbReference>
<evidence type="ECO:0000256" key="9">
    <source>
        <dbReference type="RuleBase" id="RU000688"/>
    </source>
</evidence>
<feature type="transmembrane region" description="Helical" evidence="10">
    <location>
        <begin position="122"/>
        <end position="142"/>
    </location>
</feature>
<evidence type="ECO:0000313" key="12">
    <source>
        <dbReference type="Proteomes" id="UP000515135"/>
    </source>
</evidence>
<feature type="transmembrane region" description="Helical" evidence="10">
    <location>
        <begin position="46"/>
        <end position="70"/>
    </location>
</feature>
<dbReference type="AlphaFoldDB" id="A0A6P4YLJ5"/>
<name>A0A6P4YLJ5_BRABE</name>
<dbReference type="InterPro" id="IPR000276">
    <property type="entry name" value="GPCR_Rhodpsn"/>
</dbReference>
<dbReference type="FunFam" id="1.20.1070.10:FF:000324">
    <property type="entry name" value="Uncharacterized protein"/>
    <property type="match status" value="1"/>
</dbReference>